<evidence type="ECO:0000259" key="13">
    <source>
        <dbReference type="Pfam" id="PF07715"/>
    </source>
</evidence>
<accession>A0A318PPA1</accession>
<dbReference type="InterPro" id="IPR039426">
    <property type="entry name" value="TonB-dep_rcpt-like"/>
</dbReference>
<proteinExistence type="predicted"/>
<evidence type="ECO:0000256" key="7">
    <source>
        <dbReference type="ARBA" id="ARBA00023004"/>
    </source>
</evidence>
<evidence type="ECO:0000256" key="8">
    <source>
        <dbReference type="ARBA" id="ARBA00023065"/>
    </source>
</evidence>
<name>A0A318PPA1_9PROT</name>
<feature type="region of interest" description="Disordered" evidence="11">
    <location>
        <begin position="29"/>
        <end position="66"/>
    </location>
</feature>
<dbReference type="Gene3D" id="2.40.170.20">
    <property type="entry name" value="TonB-dependent receptor, beta-barrel domain"/>
    <property type="match status" value="1"/>
</dbReference>
<dbReference type="InterPro" id="IPR036942">
    <property type="entry name" value="Beta-barrel_TonB_sf"/>
</dbReference>
<evidence type="ECO:0000256" key="11">
    <source>
        <dbReference type="SAM" id="MobiDB-lite"/>
    </source>
</evidence>
<comment type="caution">
    <text evidence="14">The sequence shown here is derived from an EMBL/GenBank/DDBJ whole genome shotgun (WGS) entry which is preliminary data.</text>
</comment>
<feature type="compositionally biased region" description="Polar residues" evidence="11">
    <location>
        <begin position="31"/>
        <end position="47"/>
    </location>
</feature>
<dbReference type="Pfam" id="PF07715">
    <property type="entry name" value="Plug"/>
    <property type="match status" value="1"/>
</dbReference>
<feature type="signal peptide" evidence="12">
    <location>
        <begin position="1"/>
        <end position="27"/>
    </location>
</feature>
<dbReference type="PANTHER" id="PTHR32552:SF89">
    <property type="entry name" value="CATECHOLATE SIDEROPHORE RECEPTOR FIU"/>
    <property type="match status" value="1"/>
</dbReference>
<dbReference type="Proteomes" id="UP000248301">
    <property type="component" value="Unassembled WGS sequence"/>
</dbReference>
<keyword evidence="10" id="KW-0998">Cell outer membrane</keyword>
<feature type="domain" description="TonB-dependent receptor plug" evidence="13">
    <location>
        <begin position="94"/>
        <end position="190"/>
    </location>
</feature>
<keyword evidence="3" id="KW-1134">Transmembrane beta strand</keyword>
<evidence type="ECO:0000256" key="2">
    <source>
        <dbReference type="ARBA" id="ARBA00022448"/>
    </source>
</evidence>
<evidence type="ECO:0000256" key="6">
    <source>
        <dbReference type="ARBA" id="ARBA00022729"/>
    </source>
</evidence>
<dbReference type="Gene3D" id="2.170.130.10">
    <property type="entry name" value="TonB-dependent receptor, plug domain"/>
    <property type="match status" value="1"/>
</dbReference>
<dbReference type="PANTHER" id="PTHR32552">
    <property type="entry name" value="FERRICHROME IRON RECEPTOR-RELATED"/>
    <property type="match status" value="1"/>
</dbReference>
<evidence type="ECO:0000256" key="3">
    <source>
        <dbReference type="ARBA" id="ARBA00022452"/>
    </source>
</evidence>
<evidence type="ECO:0000256" key="12">
    <source>
        <dbReference type="SAM" id="SignalP"/>
    </source>
</evidence>
<dbReference type="AlphaFoldDB" id="A0A318PPA1"/>
<keyword evidence="8" id="KW-0406">Ion transport</keyword>
<evidence type="ECO:0000256" key="1">
    <source>
        <dbReference type="ARBA" id="ARBA00004571"/>
    </source>
</evidence>
<dbReference type="SUPFAM" id="SSF56935">
    <property type="entry name" value="Porins"/>
    <property type="match status" value="1"/>
</dbReference>
<dbReference type="GO" id="GO:0009279">
    <property type="term" value="C:cell outer membrane"/>
    <property type="evidence" value="ECO:0007669"/>
    <property type="project" value="UniProtKB-SubCell"/>
</dbReference>
<keyword evidence="6 12" id="KW-0732">Signal</keyword>
<evidence type="ECO:0000313" key="14">
    <source>
        <dbReference type="EMBL" id="PYD62310.1"/>
    </source>
</evidence>
<keyword evidence="2" id="KW-0813">Transport</keyword>
<organism evidence="14 15">
    <name type="scientific">Gluconacetobacter entanii</name>
    <dbReference type="NCBI Taxonomy" id="108528"/>
    <lineage>
        <taxon>Bacteria</taxon>
        <taxon>Pseudomonadati</taxon>
        <taxon>Pseudomonadota</taxon>
        <taxon>Alphaproteobacteria</taxon>
        <taxon>Acetobacterales</taxon>
        <taxon>Acetobacteraceae</taxon>
        <taxon>Gluconacetobacter</taxon>
    </lineage>
</organism>
<evidence type="ECO:0000256" key="10">
    <source>
        <dbReference type="ARBA" id="ARBA00023237"/>
    </source>
</evidence>
<dbReference type="OrthoDB" id="593427at2"/>
<sequence>MSSIIASRTLLLASSAMLFVGTEGAWAKATGKTSVTGQSSKTASRAASHQMARPETGGVNASQSQAEHISVTGGMSSANGRINTTPGGGMMIVQDAPKARSGVSKDYIAKQAPMSSAQSLVAAMPGVAYARTDPFGLSSASMTIRGLDQTEIGYLVEGIPLMDSIYLQPDASVSPDTENLSSVQLSQGSPDMSSPAYWSVGGQIDATLRDPSRKAGGYVSSSYGSWKSKREFIRLDSGEIGHTGIRVFGSYSYTFGDNWFGPGSYDRHHVDAKAIKEWGHGNSVGLTLFWGQYQSYQSGTSLTLQDWREHGTSALYYSPTYTPGSANFYGLQRQNLSTWSLIAPMKFNLGHQVKLNVRPYFIDWGAYHNYGESIPQDGAYFGTEPVGHINTPYAVNGSIVTEAIDPLFEHTLGLTSDVSWTRGHNTLRLGDMYAYLDMTEQMGFAIAGPHGFPANAWGSTDIMTPYGQLSGWNIAFRQQTNSIWLDDTYRALDDRLTLMVGFKEVMISRVVTNDIPGASTYKNGGSYAEPLPQAAISYRITPHDQIYVNGTTSFKAPGKSEAYIDIYDPNAKGLIVQGHPPNERAEYAIGEEIGYRHTGLFNVSAALFNYNMTNHQVGSQSYVDGTYVSATINVGGETLRGAQLELSMRPWHHFSPYLSGSYIHATFDNNYPVYAAGQPTQYLPTAGKTAVNTPTFTAAAGLAYDDGTYFGNFNLNYVGRRYTTFMNDESVPGYIWTSITVGYRMHNVWRLKRPQLQLNFQNIGNNIYFADASGVTSNAHAQRSMSGTTVSGTAPQYTMGGGFALIGTISTGF</sequence>
<keyword evidence="4" id="KW-0410">Iron transport</keyword>
<keyword evidence="14" id="KW-0675">Receptor</keyword>
<dbReference type="GO" id="GO:0015344">
    <property type="term" value="F:siderophore uptake transmembrane transporter activity"/>
    <property type="evidence" value="ECO:0007669"/>
    <property type="project" value="TreeGrafter"/>
</dbReference>
<protein>
    <submittedName>
        <fullName evidence="14">TonB-dependent receptor</fullName>
    </submittedName>
</protein>
<feature type="chain" id="PRO_5016401915" evidence="12">
    <location>
        <begin position="28"/>
        <end position="813"/>
    </location>
</feature>
<evidence type="ECO:0000313" key="15">
    <source>
        <dbReference type="Proteomes" id="UP000248301"/>
    </source>
</evidence>
<reference evidence="14 15" key="1">
    <citation type="submission" date="2017-07" db="EMBL/GenBank/DDBJ databases">
        <title>A draft genome sequence of Gluconacetobacter entanii LTH 4560.</title>
        <authorList>
            <person name="Skraban J."/>
            <person name="Cleenwerck I."/>
            <person name="Vandamme P."/>
            <person name="Trcek J."/>
        </authorList>
    </citation>
    <scope>NUCLEOTIDE SEQUENCE [LARGE SCALE GENOMIC DNA]</scope>
    <source>
        <strain evidence="14 15">LTH 4560</strain>
    </source>
</reference>
<keyword evidence="9" id="KW-0472">Membrane</keyword>
<evidence type="ECO:0000256" key="9">
    <source>
        <dbReference type="ARBA" id="ARBA00023136"/>
    </source>
</evidence>
<dbReference type="RefSeq" id="WP_110914397.1">
    <property type="nucleotide sequence ID" value="NZ_NKUF01000040.1"/>
</dbReference>
<gene>
    <name evidence="14" type="ORF">CFR72_13260</name>
</gene>
<evidence type="ECO:0000256" key="5">
    <source>
        <dbReference type="ARBA" id="ARBA00022692"/>
    </source>
</evidence>
<dbReference type="InterPro" id="IPR012910">
    <property type="entry name" value="Plug_dom"/>
</dbReference>
<dbReference type="EMBL" id="NKUF01000040">
    <property type="protein sequence ID" value="PYD62310.1"/>
    <property type="molecule type" value="Genomic_DNA"/>
</dbReference>
<dbReference type="InterPro" id="IPR037066">
    <property type="entry name" value="Plug_dom_sf"/>
</dbReference>
<keyword evidence="5" id="KW-0812">Transmembrane</keyword>
<evidence type="ECO:0000256" key="4">
    <source>
        <dbReference type="ARBA" id="ARBA00022496"/>
    </source>
</evidence>
<keyword evidence="7" id="KW-0408">Iron</keyword>
<comment type="subcellular location">
    <subcellularLocation>
        <location evidence="1">Cell outer membrane</location>
        <topology evidence="1">Multi-pass membrane protein</topology>
    </subcellularLocation>
</comment>